<keyword evidence="2" id="KW-1185">Reference proteome</keyword>
<organism evidence="1 2">
    <name type="scientific">Sinosporangium siamense</name>
    <dbReference type="NCBI Taxonomy" id="1367973"/>
    <lineage>
        <taxon>Bacteria</taxon>
        <taxon>Bacillati</taxon>
        <taxon>Actinomycetota</taxon>
        <taxon>Actinomycetes</taxon>
        <taxon>Streptosporangiales</taxon>
        <taxon>Streptosporangiaceae</taxon>
        <taxon>Sinosporangium</taxon>
    </lineage>
</organism>
<gene>
    <name evidence="1" type="ORF">Ssi02_45780</name>
</gene>
<dbReference type="RefSeq" id="WP_204028733.1">
    <property type="nucleotide sequence ID" value="NZ_BOOW01000029.1"/>
</dbReference>
<sequence length="72" mass="7558">MSSLYLAFVGDAVLKPLCGGNVQEEEQETCVTAARIPGFADAFLLGDSKLPGVALRFTGAELRAVGIDTSRI</sequence>
<name>A0A919RJD9_9ACTN</name>
<evidence type="ECO:0000313" key="1">
    <source>
        <dbReference type="EMBL" id="GII94347.1"/>
    </source>
</evidence>
<evidence type="ECO:0000313" key="2">
    <source>
        <dbReference type="Proteomes" id="UP000606172"/>
    </source>
</evidence>
<reference evidence="1" key="1">
    <citation type="submission" date="2021-01" db="EMBL/GenBank/DDBJ databases">
        <title>Whole genome shotgun sequence of Sinosporangium siamense NBRC 109515.</title>
        <authorList>
            <person name="Komaki H."/>
            <person name="Tamura T."/>
        </authorList>
    </citation>
    <scope>NUCLEOTIDE SEQUENCE</scope>
    <source>
        <strain evidence="1">NBRC 109515</strain>
    </source>
</reference>
<proteinExistence type="predicted"/>
<dbReference type="Proteomes" id="UP000606172">
    <property type="component" value="Unassembled WGS sequence"/>
</dbReference>
<dbReference type="EMBL" id="BOOW01000029">
    <property type="protein sequence ID" value="GII94347.1"/>
    <property type="molecule type" value="Genomic_DNA"/>
</dbReference>
<protein>
    <submittedName>
        <fullName evidence="1">Uncharacterized protein</fullName>
    </submittedName>
</protein>
<accession>A0A919RJD9</accession>
<dbReference type="AlphaFoldDB" id="A0A919RJD9"/>
<comment type="caution">
    <text evidence="1">The sequence shown here is derived from an EMBL/GenBank/DDBJ whole genome shotgun (WGS) entry which is preliminary data.</text>
</comment>